<dbReference type="EMBL" id="CCKQ01001441">
    <property type="protein sequence ID" value="CDW72548.1"/>
    <property type="molecule type" value="Genomic_DNA"/>
</dbReference>
<evidence type="ECO:0000256" key="1">
    <source>
        <dbReference type="SAM" id="MobiDB-lite"/>
    </source>
</evidence>
<feature type="compositionally biased region" description="Basic and acidic residues" evidence="1">
    <location>
        <begin position="164"/>
        <end position="188"/>
    </location>
</feature>
<evidence type="ECO:0000313" key="3">
    <source>
        <dbReference type="Proteomes" id="UP000039865"/>
    </source>
</evidence>
<dbReference type="Proteomes" id="UP000039865">
    <property type="component" value="Unassembled WGS sequence"/>
</dbReference>
<sequence>MKGQRTPCRFGMKTNKSIKYSSFQQKTFKDAIIFENFRPVPCDYKRTTICDKCKRQKQMMLQYHEYQQQIEEAKALKNKTAFVPSRFTYNANSQKCKDCEQTSMAVYRKEEDLELVDKNERKRLYLKFKQQDDIEQMTTSEEVKDSDDEEEVENQQVVLVKSRIRNEKKRERRQMKEKNKKQEDDNKYNKKNVEVEYKEKVKQNPSKRSYLKVCSIYHNHETVEIKDQDPDLISNLEFRCGYLRHFYPSKIKKVFPRLSKPEYVTAHYSERNYSYKRTSYSQQILRDKRILRDDIKDCVQLTKMGLLVKI</sequence>
<name>A0A077ZRK4_STYLE</name>
<dbReference type="AlphaFoldDB" id="A0A077ZRK4"/>
<feature type="compositionally biased region" description="Acidic residues" evidence="1">
    <location>
        <begin position="144"/>
        <end position="153"/>
    </location>
</feature>
<protein>
    <submittedName>
        <fullName evidence="2">Uncharacterized protein</fullName>
    </submittedName>
</protein>
<evidence type="ECO:0000313" key="2">
    <source>
        <dbReference type="EMBL" id="CDW72548.1"/>
    </source>
</evidence>
<gene>
    <name evidence="2" type="primary">Contig15722.g16753</name>
    <name evidence="2" type="ORF">STYLEM_1510</name>
</gene>
<proteinExistence type="predicted"/>
<organism evidence="2 3">
    <name type="scientific">Stylonychia lemnae</name>
    <name type="common">Ciliate</name>
    <dbReference type="NCBI Taxonomy" id="5949"/>
    <lineage>
        <taxon>Eukaryota</taxon>
        <taxon>Sar</taxon>
        <taxon>Alveolata</taxon>
        <taxon>Ciliophora</taxon>
        <taxon>Intramacronucleata</taxon>
        <taxon>Spirotrichea</taxon>
        <taxon>Stichotrichia</taxon>
        <taxon>Sporadotrichida</taxon>
        <taxon>Oxytrichidae</taxon>
        <taxon>Stylonychinae</taxon>
        <taxon>Stylonychia</taxon>
    </lineage>
</organism>
<reference evidence="2 3" key="1">
    <citation type="submission" date="2014-06" db="EMBL/GenBank/DDBJ databases">
        <authorList>
            <person name="Swart Estienne"/>
        </authorList>
    </citation>
    <scope>NUCLEOTIDE SEQUENCE [LARGE SCALE GENOMIC DNA]</scope>
    <source>
        <strain evidence="2 3">130c</strain>
    </source>
</reference>
<keyword evidence="3" id="KW-1185">Reference proteome</keyword>
<accession>A0A077ZRK4</accession>
<feature type="region of interest" description="Disordered" evidence="1">
    <location>
        <begin position="136"/>
        <end position="188"/>
    </location>
</feature>
<dbReference type="InParanoid" id="A0A077ZRK4"/>